<name>A0ABW2L899_9BACT</name>
<evidence type="ECO:0000313" key="1">
    <source>
        <dbReference type="EMBL" id="MFC7337721.1"/>
    </source>
</evidence>
<comment type="caution">
    <text evidence="1">The sequence shown here is derived from an EMBL/GenBank/DDBJ whole genome shotgun (WGS) entry which is preliminary data.</text>
</comment>
<sequence length="156" mass="17143">MSESDDSIGELTQLRDFKEFLSANVGGELPLLVGGHAVNLWAQVFQDRIGSEIEEWLPLTSKDLDLYGDSYLLGALKEKFGGECFLSGPRGPVVGRLVVKRNDRELVIDVLRNVNGLSPKEMAMESMSKRPTEHLSHRCDNSGGSGFYATRATEGL</sequence>
<dbReference type="EMBL" id="JBHTBS010000004">
    <property type="protein sequence ID" value="MFC7337721.1"/>
    <property type="molecule type" value="Genomic_DNA"/>
</dbReference>
<accession>A0ABW2L899</accession>
<dbReference type="RefSeq" id="WP_379712268.1">
    <property type="nucleotide sequence ID" value="NZ_JBHTBS010000004.1"/>
</dbReference>
<organism evidence="1 2">
    <name type="scientific">Haloferula chungangensis</name>
    <dbReference type="NCBI Taxonomy" id="1048331"/>
    <lineage>
        <taxon>Bacteria</taxon>
        <taxon>Pseudomonadati</taxon>
        <taxon>Verrucomicrobiota</taxon>
        <taxon>Verrucomicrobiia</taxon>
        <taxon>Verrucomicrobiales</taxon>
        <taxon>Verrucomicrobiaceae</taxon>
        <taxon>Haloferula</taxon>
    </lineage>
</organism>
<protein>
    <submittedName>
        <fullName evidence="1">Uncharacterized protein</fullName>
    </submittedName>
</protein>
<dbReference type="Proteomes" id="UP001596472">
    <property type="component" value="Unassembled WGS sequence"/>
</dbReference>
<reference evidence="2" key="1">
    <citation type="journal article" date="2019" name="Int. J. Syst. Evol. Microbiol.">
        <title>The Global Catalogue of Microorganisms (GCM) 10K type strain sequencing project: providing services to taxonomists for standard genome sequencing and annotation.</title>
        <authorList>
            <consortium name="The Broad Institute Genomics Platform"/>
            <consortium name="The Broad Institute Genome Sequencing Center for Infectious Disease"/>
            <person name="Wu L."/>
            <person name="Ma J."/>
        </authorList>
    </citation>
    <scope>NUCLEOTIDE SEQUENCE [LARGE SCALE GENOMIC DNA]</scope>
    <source>
        <strain evidence="2">CGMCC 4.1467</strain>
    </source>
</reference>
<evidence type="ECO:0000313" key="2">
    <source>
        <dbReference type="Proteomes" id="UP001596472"/>
    </source>
</evidence>
<proteinExistence type="predicted"/>
<gene>
    <name evidence="1" type="ORF">ACFQY0_11075</name>
</gene>
<keyword evidence="2" id="KW-1185">Reference proteome</keyword>